<dbReference type="InterPro" id="IPR025110">
    <property type="entry name" value="AMP-bd_C"/>
</dbReference>
<dbReference type="InterPro" id="IPR045851">
    <property type="entry name" value="AMP-bd_C_sf"/>
</dbReference>
<name>G6EAU6_9SPHN</name>
<accession>G6EAU6</accession>
<dbReference type="Pfam" id="PF00501">
    <property type="entry name" value="AMP-binding"/>
    <property type="match status" value="1"/>
</dbReference>
<sequence length="540" mass="60014">MNRLDLSDPADRNLPRILQLQAETNGDGIYLAQEDRRVSFAQADEMVNRIANGLASQGVARGDRVAFFVASDIEVVYLTLAVNRLGAVWIPVNGEYKGDWLAQTLADSDPKVIVTDGKLIARLAEIKDRVACRTIYVMGDDSGAWPAWARPFDELKQAKADAFDHGAIHYGDVNAVLWTSGTTGKSKGVMQSHNIWIRSAELGGRSSYRTRPGDVHYNVLPLYNTAAWTTAFFRCLVEGIACATDPSFSVTSFWDRVRFYGATHIFTLGAMHMYLWKAERRADDADNPARDAAMTPMPKDLLLPFCERFGLERVGQGFGQSEASAVLSLPHELAVTMPPGALGRPNPDLDLRLIDDSGQDVATGQTGEFAIRPKAEHMMFEGYFANPEATKAAFTEDGWYRMGDLGRQDEDGNYFFVDRKKDAVRLAGRNISTMEVESVIRRHPGVTDVAVFGIPSDELESESELAAHIIPDAGADVTPEDIARYINENAPYFFVPRYIEIVADFPRTPTNKVQKFKLRERGVTQNTWDRKKAAFALSRN</sequence>
<dbReference type="GO" id="GO:0006631">
    <property type="term" value="P:fatty acid metabolic process"/>
    <property type="evidence" value="ECO:0007669"/>
    <property type="project" value="TreeGrafter"/>
</dbReference>
<dbReference type="PATRIC" id="fig|1088721.3.peg.1475"/>
<gene>
    <name evidence="5" type="ORF">NSU_1494</name>
</gene>
<dbReference type="GO" id="GO:0031956">
    <property type="term" value="F:medium-chain fatty acid-CoA ligase activity"/>
    <property type="evidence" value="ECO:0007669"/>
    <property type="project" value="TreeGrafter"/>
</dbReference>
<dbReference type="PANTHER" id="PTHR43201:SF5">
    <property type="entry name" value="MEDIUM-CHAIN ACYL-COA LIGASE ACSF2, MITOCHONDRIAL"/>
    <property type="match status" value="1"/>
</dbReference>
<evidence type="ECO:0000259" key="3">
    <source>
        <dbReference type="Pfam" id="PF00501"/>
    </source>
</evidence>
<evidence type="ECO:0000313" key="6">
    <source>
        <dbReference type="Proteomes" id="UP000004030"/>
    </source>
</evidence>
<dbReference type="EMBL" id="AGFM01000017">
    <property type="protein sequence ID" value="EHJ61733.1"/>
    <property type="molecule type" value="Genomic_DNA"/>
</dbReference>
<comment type="similarity">
    <text evidence="1">Belongs to the ATP-dependent AMP-binding enzyme family.</text>
</comment>
<dbReference type="InterPro" id="IPR042099">
    <property type="entry name" value="ANL_N_sf"/>
</dbReference>
<dbReference type="SUPFAM" id="SSF56801">
    <property type="entry name" value="Acetyl-CoA synthetase-like"/>
    <property type="match status" value="1"/>
</dbReference>
<dbReference type="STRING" id="1088721.JI59_12695"/>
<keyword evidence="2 5" id="KW-0436">Ligase</keyword>
<dbReference type="eggNOG" id="COG0318">
    <property type="taxonomic scope" value="Bacteria"/>
</dbReference>
<dbReference type="InterPro" id="IPR000873">
    <property type="entry name" value="AMP-dep_synth/lig_dom"/>
</dbReference>
<dbReference type="PROSITE" id="PS00455">
    <property type="entry name" value="AMP_BINDING"/>
    <property type="match status" value="1"/>
</dbReference>
<proteinExistence type="inferred from homology"/>
<dbReference type="Gene3D" id="3.30.300.30">
    <property type="match status" value="1"/>
</dbReference>
<dbReference type="Proteomes" id="UP000004030">
    <property type="component" value="Unassembled WGS sequence"/>
</dbReference>
<dbReference type="AlphaFoldDB" id="G6EAU6"/>
<dbReference type="InterPro" id="IPR020845">
    <property type="entry name" value="AMP-binding_CS"/>
</dbReference>
<comment type="caution">
    <text evidence="5">The sequence shown here is derived from an EMBL/GenBank/DDBJ whole genome shotgun (WGS) entry which is preliminary data.</text>
</comment>
<dbReference type="PANTHER" id="PTHR43201">
    <property type="entry name" value="ACYL-COA SYNTHETASE"/>
    <property type="match status" value="1"/>
</dbReference>
<dbReference type="RefSeq" id="WP_007012409.1">
    <property type="nucleotide sequence ID" value="NZ_AGFM01000017.1"/>
</dbReference>
<feature type="domain" description="AMP-dependent synthetase/ligase" evidence="3">
    <location>
        <begin position="19"/>
        <end position="384"/>
    </location>
</feature>
<dbReference type="Gene3D" id="3.40.50.12780">
    <property type="entry name" value="N-terminal domain of ligase-like"/>
    <property type="match status" value="1"/>
</dbReference>
<dbReference type="Pfam" id="PF13193">
    <property type="entry name" value="AMP-binding_C"/>
    <property type="match status" value="1"/>
</dbReference>
<feature type="domain" description="AMP-binding enzyme C-terminal" evidence="4">
    <location>
        <begin position="435"/>
        <end position="512"/>
    </location>
</feature>
<reference evidence="5 6" key="1">
    <citation type="journal article" date="2012" name="J. Bacteriol.">
        <title>Genome sequence of benzo(a)pyrene-degrading bacterium Novosphingobium pentaromativorans US6-1.</title>
        <authorList>
            <person name="Luo Y.R."/>
            <person name="Kang S.G."/>
            <person name="Kim S.J."/>
            <person name="Kim M.R."/>
            <person name="Li N."/>
            <person name="Lee J.H."/>
            <person name="Kwon K.K."/>
        </authorList>
    </citation>
    <scope>NUCLEOTIDE SEQUENCE [LARGE SCALE GENOMIC DNA]</scope>
    <source>
        <strain evidence="5 6">US6-1</strain>
    </source>
</reference>
<evidence type="ECO:0000313" key="5">
    <source>
        <dbReference type="EMBL" id="EHJ61733.1"/>
    </source>
</evidence>
<evidence type="ECO:0000259" key="4">
    <source>
        <dbReference type="Pfam" id="PF13193"/>
    </source>
</evidence>
<evidence type="ECO:0000256" key="2">
    <source>
        <dbReference type="ARBA" id="ARBA00022598"/>
    </source>
</evidence>
<keyword evidence="6" id="KW-1185">Reference proteome</keyword>
<dbReference type="KEGG" id="npn:JI59_12695"/>
<protein>
    <submittedName>
        <fullName evidence="5">Putative fatty acid CoA ligase</fullName>
    </submittedName>
</protein>
<organism evidence="5 6">
    <name type="scientific">Novosphingobium pentaromativorans US6-1</name>
    <dbReference type="NCBI Taxonomy" id="1088721"/>
    <lineage>
        <taxon>Bacteria</taxon>
        <taxon>Pseudomonadati</taxon>
        <taxon>Pseudomonadota</taxon>
        <taxon>Alphaproteobacteria</taxon>
        <taxon>Sphingomonadales</taxon>
        <taxon>Sphingomonadaceae</taxon>
        <taxon>Novosphingobium</taxon>
    </lineage>
</organism>
<evidence type="ECO:0000256" key="1">
    <source>
        <dbReference type="ARBA" id="ARBA00006432"/>
    </source>
</evidence>